<dbReference type="InterPro" id="IPR023198">
    <property type="entry name" value="PGP-like_dom2"/>
</dbReference>
<dbReference type="Pfam" id="PF13419">
    <property type="entry name" value="HAD_2"/>
    <property type="match status" value="1"/>
</dbReference>
<dbReference type="InterPro" id="IPR036412">
    <property type="entry name" value="HAD-like_sf"/>
</dbReference>
<dbReference type="GO" id="GO:0006281">
    <property type="term" value="P:DNA repair"/>
    <property type="evidence" value="ECO:0007669"/>
    <property type="project" value="TreeGrafter"/>
</dbReference>
<dbReference type="AlphaFoldDB" id="A0A1M7FTP8"/>
<accession>A0A1M7FTP8</accession>
<sequence length="234" mass="25007">MYLVIFDCDGTLVDSQETILHGLEEGFAAVGLPMPDRRTGLSIVGLSLNEAFSKLVGPENHHLVGAMSDAYRASKISRRAAGLDHDPLYPGTREALDRLAAMDEVLVGVATGKARRGVDHMVEVHDLHGRFVTVQTADTSPSKPHPDMILRALSETGADKSRTVMIGDTSYDMEMARSAGVFAIGVTWGYHDAGQLAAAGAHAVIPHFDELDGALAALPGFGNLFDTNLDRETV</sequence>
<reference evidence="1 2" key="1">
    <citation type="submission" date="2016-11" db="EMBL/GenBank/DDBJ databases">
        <authorList>
            <person name="Jaros S."/>
            <person name="Januszkiewicz K."/>
            <person name="Wedrychowicz H."/>
        </authorList>
    </citation>
    <scope>NUCLEOTIDE SEQUENCE [LARGE SCALE GENOMIC DNA]</scope>
    <source>
        <strain evidence="1 2">DSM 22153</strain>
    </source>
</reference>
<gene>
    <name evidence="1" type="ORF">SAMN05444272_1705</name>
</gene>
<proteinExistence type="predicted"/>
<organism evidence="1 2">
    <name type="scientific">Roseibium suaedae</name>
    <dbReference type="NCBI Taxonomy" id="735517"/>
    <lineage>
        <taxon>Bacteria</taxon>
        <taxon>Pseudomonadati</taxon>
        <taxon>Pseudomonadota</taxon>
        <taxon>Alphaproteobacteria</taxon>
        <taxon>Hyphomicrobiales</taxon>
        <taxon>Stappiaceae</taxon>
        <taxon>Roseibium</taxon>
    </lineage>
</organism>
<dbReference type="Gene3D" id="1.10.150.240">
    <property type="entry name" value="Putative phosphatase, domain 2"/>
    <property type="match status" value="1"/>
</dbReference>
<dbReference type="InterPro" id="IPR006439">
    <property type="entry name" value="HAD-SF_hydro_IA"/>
</dbReference>
<dbReference type="InterPro" id="IPR023214">
    <property type="entry name" value="HAD_sf"/>
</dbReference>
<dbReference type="PANTHER" id="PTHR43434:SF24">
    <property type="entry name" value="HYDROLASE-RELATED"/>
    <property type="match status" value="1"/>
</dbReference>
<protein>
    <submittedName>
        <fullName evidence="1">Phosphoglycolate phosphatase</fullName>
    </submittedName>
</protein>
<dbReference type="SUPFAM" id="SSF56784">
    <property type="entry name" value="HAD-like"/>
    <property type="match status" value="1"/>
</dbReference>
<dbReference type="STRING" id="735517.SAMN05444272_1705"/>
<dbReference type="EMBL" id="FRBW01000002">
    <property type="protein sequence ID" value="SHM07178.1"/>
    <property type="molecule type" value="Genomic_DNA"/>
</dbReference>
<dbReference type="OrthoDB" id="9793014at2"/>
<evidence type="ECO:0000313" key="1">
    <source>
        <dbReference type="EMBL" id="SHM07178.1"/>
    </source>
</evidence>
<dbReference type="GO" id="GO:0008967">
    <property type="term" value="F:phosphoglycolate phosphatase activity"/>
    <property type="evidence" value="ECO:0007669"/>
    <property type="project" value="TreeGrafter"/>
</dbReference>
<dbReference type="PANTHER" id="PTHR43434">
    <property type="entry name" value="PHOSPHOGLYCOLATE PHOSPHATASE"/>
    <property type="match status" value="1"/>
</dbReference>
<name>A0A1M7FTP8_9HYPH</name>
<dbReference type="Proteomes" id="UP000186002">
    <property type="component" value="Unassembled WGS sequence"/>
</dbReference>
<dbReference type="InterPro" id="IPR050155">
    <property type="entry name" value="HAD-like_hydrolase_sf"/>
</dbReference>
<dbReference type="SFLD" id="SFLDG01129">
    <property type="entry name" value="C1.5:_HAD__Beta-PGM__Phosphata"/>
    <property type="match status" value="1"/>
</dbReference>
<evidence type="ECO:0000313" key="2">
    <source>
        <dbReference type="Proteomes" id="UP000186002"/>
    </source>
</evidence>
<keyword evidence="2" id="KW-1185">Reference proteome</keyword>
<dbReference type="InterPro" id="IPR041492">
    <property type="entry name" value="HAD_2"/>
</dbReference>
<dbReference type="NCBIfam" id="TIGR01549">
    <property type="entry name" value="HAD-SF-IA-v1"/>
    <property type="match status" value="1"/>
</dbReference>
<dbReference type="Gene3D" id="3.40.50.1000">
    <property type="entry name" value="HAD superfamily/HAD-like"/>
    <property type="match status" value="1"/>
</dbReference>
<dbReference type="GO" id="GO:0005829">
    <property type="term" value="C:cytosol"/>
    <property type="evidence" value="ECO:0007669"/>
    <property type="project" value="TreeGrafter"/>
</dbReference>
<dbReference type="RefSeq" id="WP_073011818.1">
    <property type="nucleotide sequence ID" value="NZ_FRBW01000002.1"/>
</dbReference>
<dbReference type="SFLD" id="SFLDS00003">
    <property type="entry name" value="Haloacid_Dehalogenase"/>
    <property type="match status" value="1"/>
</dbReference>